<keyword evidence="2" id="KW-0378">Hydrolase</keyword>
<comment type="caution">
    <text evidence="2">The sequence shown here is derived from an EMBL/GenBank/DDBJ whole genome shotgun (WGS) entry which is preliminary data.</text>
</comment>
<proteinExistence type="predicted"/>
<dbReference type="RefSeq" id="WP_145859251.1">
    <property type="nucleotide sequence ID" value="NZ_RPFW01000007.1"/>
</dbReference>
<sequence>MAIERRKVSLADGRDVEFLVTGPEGGLTLVVHAGTPSGLVLNAKVREAAIERGLRVLQAARPGYEDSTPRPGRTVGDLIPDVAAVLDAIGAGEFVAVGFSGGGPHSLGCAALLPDRCLAAASVAGVAPYTAEGLDFLAGMGPENIAEFGSAARGWEALSEYLDKEASALAGVTGEQIVAAFGGLVSDADKAVLTGEYADDMAESLNGAIRNGIAGWRDDDLAFLADWGFPLADLGGRVAIWQGDQDNMVPFAHGRWLAAHLPGARVHLEPGAGHLTMTVTAIGDILDDLLDMAGRR</sequence>
<dbReference type="InterPro" id="IPR050471">
    <property type="entry name" value="AB_hydrolase"/>
</dbReference>
<name>A0A6P2BS79_9ACTN</name>
<dbReference type="InterPro" id="IPR000073">
    <property type="entry name" value="AB_hydrolase_1"/>
</dbReference>
<dbReference type="SUPFAM" id="SSF53474">
    <property type="entry name" value="alpha/beta-Hydrolases"/>
    <property type="match status" value="1"/>
</dbReference>
<accession>A0A6P2BS79</accession>
<dbReference type="InterPro" id="IPR029058">
    <property type="entry name" value="AB_hydrolase_fold"/>
</dbReference>
<dbReference type="AlphaFoldDB" id="A0A6P2BS79"/>
<reference evidence="2 3" key="1">
    <citation type="submission" date="2018-11" db="EMBL/GenBank/DDBJ databases">
        <title>Trebonia kvetii gen.nov., sp.nov., a novel acidophilic actinobacterium, and proposal of the new actinobacterial family Treboniaceae fam. nov.</title>
        <authorList>
            <person name="Rapoport D."/>
            <person name="Sagova-Mareckova M."/>
            <person name="Sedlacek I."/>
            <person name="Provaznik J."/>
            <person name="Kralova S."/>
            <person name="Pavlinic D."/>
            <person name="Benes V."/>
            <person name="Kopecky J."/>
        </authorList>
    </citation>
    <scope>NUCLEOTIDE SEQUENCE [LARGE SCALE GENOMIC DNA]</scope>
    <source>
        <strain evidence="2 3">15Tr583</strain>
    </source>
</reference>
<protein>
    <submittedName>
        <fullName evidence="2">Alpha/beta fold hydrolase</fullName>
    </submittedName>
</protein>
<organism evidence="2 3">
    <name type="scientific">Trebonia kvetii</name>
    <dbReference type="NCBI Taxonomy" id="2480626"/>
    <lineage>
        <taxon>Bacteria</taxon>
        <taxon>Bacillati</taxon>
        <taxon>Actinomycetota</taxon>
        <taxon>Actinomycetes</taxon>
        <taxon>Streptosporangiales</taxon>
        <taxon>Treboniaceae</taxon>
        <taxon>Trebonia</taxon>
    </lineage>
</organism>
<dbReference type="Proteomes" id="UP000460272">
    <property type="component" value="Unassembled WGS sequence"/>
</dbReference>
<dbReference type="Pfam" id="PF00561">
    <property type="entry name" value="Abhydrolase_1"/>
    <property type="match status" value="1"/>
</dbReference>
<dbReference type="OrthoDB" id="9800988at2"/>
<dbReference type="Gene3D" id="3.40.50.1820">
    <property type="entry name" value="alpha/beta hydrolase"/>
    <property type="match status" value="1"/>
</dbReference>
<gene>
    <name evidence="2" type="ORF">EAS64_32315</name>
</gene>
<feature type="domain" description="AB hydrolase-1" evidence="1">
    <location>
        <begin position="29"/>
        <end position="276"/>
    </location>
</feature>
<evidence type="ECO:0000313" key="3">
    <source>
        <dbReference type="Proteomes" id="UP000460272"/>
    </source>
</evidence>
<evidence type="ECO:0000313" key="2">
    <source>
        <dbReference type="EMBL" id="TVZ01005.1"/>
    </source>
</evidence>
<dbReference type="PANTHER" id="PTHR43433:SF10">
    <property type="entry name" value="AB HYDROLASE-1 DOMAIN-CONTAINING PROTEIN"/>
    <property type="match status" value="1"/>
</dbReference>
<keyword evidence="3" id="KW-1185">Reference proteome</keyword>
<evidence type="ECO:0000259" key="1">
    <source>
        <dbReference type="Pfam" id="PF00561"/>
    </source>
</evidence>
<dbReference type="GO" id="GO:0016787">
    <property type="term" value="F:hydrolase activity"/>
    <property type="evidence" value="ECO:0007669"/>
    <property type="project" value="UniProtKB-KW"/>
</dbReference>
<dbReference type="EMBL" id="RPFW01000007">
    <property type="protein sequence ID" value="TVZ01005.1"/>
    <property type="molecule type" value="Genomic_DNA"/>
</dbReference>
<dbReference type="PANTHER" id="PTHR43433">
    <property type="entry name" value="HYDROLASE, ALPHA/BETA FOLD FAMILY PROTEIN"/>
    <property type="match status" value="1"/>
</dbReference>